<proteinExistence type="predicted"/>
<reference evidence="1" key="1">
    <citation type="submission" date="2022-10" db="EMBL/GenBank/DDBJ databases">
        <authorList>
            <person name="Chen Y."/>
            <person name="Dougan E. K."/>
            <person name="Chan C."/>
            <person name="Rhodes N."/>
            <person name="Thang M."/>
        </authorList>
    </citation>
    <scope>NUCLEOTIDE SEQUENCE</scope>
</reference>
<dbReference type="EMBL" id="CAMXCT010000743">
    <property type="protein sequence ID" value="CAI3982742.1"/>
    <property type="molecule type" value="Genomic_DNA"/>
</dbReference>
<dbReference type="AlphaFoldDB" id="A0A9P1BZN8"/>
<dbReference type="EMBL" id="CAMXCT020000743">
    <property type="protein sequence ID" value="CAL1136117.1"/>
    <property type="molecule type" value="Genomic_DNA"/>
</dbReference>
<gene>
    <name evidence="1" type="ORF">C1SCF055_LOCUS10407</name>
</gene>
<evidence type="ECO:0000313" key="2">
    <source>
        <dbReference type="EMBL" id="CAL1136117.1"/>
    </source>
</evidence>
<evidence type="ECO:0000313" key="3">
    <source>
        <dbReference type="Proteomes" id="UP001152797"/>
    </source>
</evidence>
<organism evidence="1">
    <name type="scientific">Cladocopium goreaui</name>
    <dbReference type="NCBI Taxonomy" id="2562237"/>
    <lineage>
        <taxon>Eukaryota</taxon>
        <taxon>Sar</taxon>
        <taxon>Alveolata</taxon>
        <taxon>Dinophyceae</taxon>
        <taxon>Suessiales</taxon>
        <taxon>Symbiodiniaceae</taxon>
        <taxon>Cladocopium</taxon>
    </lineage>
</organism>
<dbReference type="Proteomes" id="UP001152797">
    <property type="component" value="Unassembled WGS sequence"/>
</dbReference>
<evidence type="ECO:0000313" key="1">
    <source>
        <dbReference type="EMBL" id="CAI3982742.1"/>
    </source>
</evidence>
<reference evidence="2" key="2">
    <citation type="submission" date="2024-04" db="EMBL/GenBank/DDBJ databases">
        <authorList>
            <person name="Chen Y."/>
            <person name="Shah S."/>
            <person name="Dougan E. K."/>
            <person name="Thang M."/>
            <person name="Chan C."/>
        </authorList>
    </citation>
    <scope>NUCLEOTIDE SEQUENCE [LARGE SCALE GENOMIC DNA]</scope>
</reference>
<protein>
    <submittedName>
        <fullName evidence="1">Uncharacterized protein</fullName>
    </submittedName>
</protein>
<keyword evidence="3" id="KW-1185">Reference proteome</keyword>
<accession>A0A9P1BZN8</accession>
<sequence length="573" mass="63094">MSQIPAEVVKEVDTILANEALPVLQKVEKLFKTFSGSGFGYKQHVLPKDTLTHPSNRGGSMLNAADVWEKGHRMVKVGVQPSLLNEGAVAFELATEEGMRKRQLDANVALVKASGDTLAPVTFQERFLTVATSHTAAFCKAVEQGLKGPLGFPVDPKQDPGLQQLCSKGWPFLVLSNAVEVKWPQLPSYIQSALNAVNNSYQQMTEIECDPACKRSLEAIAWFVSRYAGERQCLVKFLAHFSKTYGSLLLGEEMMKSIAYMEFKGSTSLYPFLRTALQALADGWEVIQKSTAEQATKLAAFGRLLWQMAEEAKPTVELEVKNVLASTPAELALLQNPHMKQGQLYTCSKEHGNKIWTFLNSSASKVKFSHQPVFGPAESIEVEFEKLKEWKVCKSAPPEKCHHLKALAHMAVANGSAIVALELQKAHVQKTLLQVCVDQMVGPEDVAFSNHPNLVWSVKKVKKGALKLFPAGTVTKVKDTPVGGKHYIKAFGHHWLVQPFKALTDFKKGEGVLAPFWWVKSADNEGNMQLAEATVDGCKIPYLVNCTPLGPEEMLVLEKPENASSAKKQKLKA</sequence>
<comment type="caution">
    <text evidence="1">The sequence shown here is derived from an EMBL/GenBank/DDBJ whole genome shotgun (WGS) entry which is preliminary data.</text>
</comment>
<name>A0A9P1BZN8_9DINO</name>
<dbReference type="EMBL" id="CAMXCT030000743">
    <property type="protein sequence ID" value="CAL4770054.1"/>
    <property type="molecule type" value="Genomic_DNA"/>
</dbReference>